<dbReference type="Proteomes" id="UP000198984">
    <property type="component" value="Unassembled WGS sequence"/>
</dbReference>
<dbReference type="AlphaFoldDB" id="A0A1H7YCX9"/>
<evidence type="ECO:0000313" key="1">
    <source>
        <dbReference type="EMBL" id="SEM44082.1"/>
    </source>
</evidence>
<organism evidence="1 2">
    <name type="scientific">Chitinophaga rupis</name>
    <dbReference type="NCBI Taxonomy" id="573321"/>
    <lineage>
        <taxon>Bacteria</taxon>
        <taxon>Pseudomonadati</taxon>
        <taxon>Bacteroidota</taxon>
        <taxon>Chitinophagia</taxon>
        <taxon>Chitinophagales</taxon>
        <taxon>Chitinophagaceae</taxon>
        <taxon>Chitinophaga</taxon>
    </lineage>
</organism>
<evidence type="ECO:0000313" key="2">
    <source>
        <dbReference type="Proteomes" id="UP000198984"/>
    </source>
</evidence>
<reference evidence="1 2" key="1">
    <citation type="submission" date="2016-10" db="EMBL/GenBank/DDBJ databases">
        <authorList>
            <person name="de Groot N.N."/>
        </authorList>
    </citation>
    <scope>NUCLEOTIDE SEQUENCE [LARGE SCALE GENOMIC DNA]</scope>
    <source>
        <strain evidence="1 2">DSM 21039</strain>
    </source>
</reference>
<gene>
    <name evidence="1" type="ORF">SAMN04488505_104410</name>
</gene>
<dbReference type="RefSeq" id="WP_089915390.1">
    <property type="nucleotide sequence ID" value="NZ_FOBB01000004.1"/>
</dbReference>
<dbReference type="STRING" id="573321.SAMN04488505_104410"/>
<dbReference type="SUPFAM" id="SSF55781">
    <property type="entry name" value="GAF domain-like"/>
    <property type="match status" value="1"/>
</dbReference>
<proteinExistence type="predicted"/>
<name>A0A1H7YCX9_9BACT</name>
<keyword evidence="2" id="KW-1185">Reference proteome</keyword>
<dbReference type="OrthoDB" id="627374at2"/>
<dbReference type="EMBL" id="FOBB01000004">
    <property type="protein sequence ID" value="SEM44082.1"/>
    <property type="molecule type" value="Genomic_DNA"/>
</dbReference>
<protein>
    <recommendedName>
        <fullName evidence="3">GAF domain-containing protein</fullName>
    </recommendedName>
</protein>
<evidence type="ECO:0008006" key="3">
    <source>
        <dbReference type="Google" id="ProtNLM"/>
    </source>
</evidence>
<accession>A0A1H7YCX9</accession>
<sequence length="777" mass="90176">MKNITLNAAGEQAYSLPVNATLSFDPFIEYLKKRAEGESTVKAAFFKKVLEQFESYQQNGTALTLENISQYEPLLEYIYACNTSPVADEQQLAWGLSFPFQPHIFYGTELLFTLLTQKDEKYEVTQTPDDYRRERLQLVYSFILKRLYNFQSPVKAGLYHAGTSTTTGLLEYYSVNINTDFISVTAKGELPELDCNRLYMHLSEGASYEIMENMLPLDMFEFRGMAMLTVTDITPYKAVDNIRKVRLNRKPGTDSTAQNTVIQSLKTLVRNSKIEFDLFPFVHINDEPVYGFEKTGTGILFSVWGEKTLSPEDFRDQAKSYAANPSFFFSQDIFLEEVKEEYKFLDDFRKLGVRSLALMPIFLERTPVGVLGMHTWGDDTFDEKTLALLEPAIGAIGQLLQVYRDEFNLEIENIVMEKFTSLQPAVQWKFNEAAWHYLQQRKKQLPAKVQNVHFNDVYPLYGAIDIRNSTIERNKAVRADLDNHLHILCEMLVKVQHEHPSSLLEEALFNCNKWQQVLEQEEWDATDESNLNHFLTEGTLPYLKHLAQQEPTTRNDIEGYLKLLQGNGEAVQQNRNALEASMQMINNAINNYFETEKDKLQQAYPCYFEKFRTDGIEYDIYIGQSISPNRVFDHFHLKNLRLWQLSSMAAITRLTRSLLPDMPQQLRTTQLIFAHNHTIDISFRADERRFDVEGTYNIRYQMIKKRIDKVHIRNTDERLTQVDKIALIYFNRKDIDDYLPYLQYMQETGVLQNDLEELELEDLQGLSGLKALRVGVA</sequence>